<reference evidence="2" key="1">
    <citation type="submission" date="2020-02" db="EMBL/GenBank/DDBJ databases">
        <authorList>
            <person name="Meier V. D."/>
        </authorList>
    </citation>
    <scope>NUCLEOTIDE SEQUENCE</scope>
    <source>
        <strain evidence="2">AVDCRST_MAG38</strain>
    </source>
</reference>
<feature type="region of interest" description="Disordered" evidence="1">
    <location>
        <begin position="22"/>
        <end position="46"/>
    </location>
</feature>
<evidence type="ECO:0000256" key="1">
    <source>
        <dbReference type="SAM" id="MobiDB-lite"/>
    </source>
</evidence>
<sequence>WPPILRCAPNAVSRPVRRCLRTTTTGNAATTRVPARGCPSKRPPPA</sequence>
<dbReference type="EMBL" id="CADCVJ010000015">
    <property type="protein sequence ID" value="CAA9462387.1"/>
    <property type="molecule type" value="Genomic_DNA"/>
</dbReference>
<organism evidence="2">
    <name type="scientific">uncultured Solirubrobacteraceae bacterium</name>
    <dbReference type="NCBI Taxonomy" id="1162706"/>
    <lineage>
        <taxon>Bacteria</taxon>
        <taxon>Bacillati</taxon>
        <taxon>Actinomycetota</taxon>
        <taxon>Thermoleophilia</taxon>
        <taxon>Solirubrobacterales</taxon>
        <taxon>Solirubrobacteraceae</taxon>
        <taxon>environmental samples</taxon>
    </lineage>
</organism>
<gene>
    <name evidence="2" type="ORF">AVDCRST_MAG38-247</name>
</gene>
<feature type="compositionally biased region" description="Low complexity" evidence="1">
    <location>
        <begin position="22"/>
        <end position="31"/>
    </location>
</feature>
<feature type="non-terminal residue" evidence="2">
    <location>
        <position position="1"/>
    </location>
</feature>
<protein>
    <submittedName>
        <fullName evidence="2">Uncharacterized protein</fullName>
    </submittedName>
</protein>
<proteinExistence type="predicted"/>
<dbReference type="AlphaFoldDB" id="A0A6J4R8Y7"/>
<accession>A0A6J4R8Y7</accession>
<feature type="non-terminal residue" evidence="2">
    <location>
        <position position="46"/>
    </location>
</feature>
<evidence type="ECO:0000313" key="2">
    <source>
        <dbReference type="EMBL" id="CAA9462387.1"/>
    </source>
</evidence>
<name>A0A6J4R8Y7_9ACTN</name>